<name>A0A6A5VCB6_9PLEO</name>
<feature type="compositionally biased region" description="Polar residues" evidence="1">
    <location>
        <begin position="171"/>
        <end position="206"/>
    </location>
</feature>
<evidence type="ECO:0000313" key="2">
    <source>
        <dbReference type="EMBL" id="KAF1972666.1"/>
    </source>
</evidence>
<evidence type="ECO:0000313" key="3">
    <source>
        <dbReference type="Proteomes" id="UP000800036"/>
    </source>
</evidence>
<feature type="compositionally biased region" description="Basic and acidic residues" evidence="1">
    <location>
        <begin position="10"/>
        <end position="30"/>
    </location>
</feature>
<gene>
    <name evidence="2" type="ORF">BU23DRAFT_568869</name>
</gene>
<proteinExistence type="predicted"/>
<reference evidence="2" key="1">
    <citation type="journal article" date="2020" name="Stud. Mycol.">
        <title>101 Dothideomycetes genomes: a test case for predicting lifestyles and emergence of pathogens.</title>
        <authorList>
            <person name="Haridas S."/>
            <person name="Albert R."/>
            <person name="Binder M."/>
            <person name="Bloem J."/>
            <person name="Labutti K."/>
            <person name="Salamov A."/>
            <person name="Andreopoulos B."/>
            <person name="Baker S."/>
            <person name="Barry K."/>
            <person name="Bills G."/>
            <person name="Bluhm B."/>
            <person name="Cannon C."/>
            <person name="Castanera R."/>
            <person name="Culley D."/>
            <person name="Daum C."/>
            <person name="Ezra D."/>
            <person name="Gonzalez J."/>
            <person name="Henrissat B."/>
            <person name="Kuo A."/>
            <person name="Liang C."/>
            <person name="Lipzen A."/>
            <person name="Lutzoni F."/>
            <person name="Magnuson J."/>
            <person name="Mondo S."/>
            <person name="Nolan M."/>
            <person name="Ohm R."/>
            <person name="Pangilinan J."/>
            <person name="Park H.-J."/>
            <person name="Ramirez L."/>
            <person name="Alfaro M."/>
            <person name="Sun H."/>
            <person name="Tritt A."/>
            <person name="Yoshinaga Y."/>
            <person name="Zwiers L.-H."/>
            <person name="Turgeon B."/>
            <person name="Goodwin S."/>
            <person name="Spatafora J."/>
            <person name="Crous P."/>
            <person name="Grigoriev I."/>
        </authorList>
    </citation>
    <scope>NUCLEOTIDE SEQUENCE</scope>
    <source>
        <strain evidence="2">CBS 107.79</strain>
    </source>
</reference>
<feature type="region of interest" description="Disordered" evidence="1">
    <location>
        <begin position="86"/>
        <end position="109"/>
    </location>
</feature>
<accession>A0A6A5VCB6</accession>
<feature type="compositionally biased region" description="Polar residues" evidence="1">
    <location>
        <begin position="98"/>
        <end position="109"/>
    </location>
</feature>
<feature type="region of interest" description="Disordered" evidence="1">
    <location>
        <begin position="1"/>
        <end position="30"/>
    </location>
</feature>
<organism evidence="2 3">
    <name type="scientific">Bimuria novae-zelandiae CBS 107.79</name>
    <dbReference type="NCBI Taxonomy" id="1447943"/>
    <lineage>
        <taxon>Eukaryota</taxon>
        <taxon>Fungi</taxon>
        <taxon>Dikarya</taxon>
        <taxon>Ascomycota</taxon>
        <taxon>Pezizomycotina</taxon>
        <taxon>Dothideomycetes</taxon>
        <taxon>Pleosporomycetidae</taxon>
        <taxon>Pleosporales</taxon>
        <taxon>Massarineae</taxon>
        <taxon>Didymosphaeriaceae</taxon>
        <taxon>Bimuria</taxon>
    </lineage>
</organism>
<evidence type="ECO:0000256" key="1">
    <source>
        <dbReference type="SAM" id="MobiDB-lite"/>
    </source>
</evidence>
<dbReference type="Proteomes" id="UP000800036">
    <property type="component" value="Unassembled WGS sequence"/>
</dbReference>
<sequence length="206" mass="22595">MAVENDPELAEQHDTDQAGEISRSKHPPERLDEVQLAGNSLHNASRHDGAGDKLPSTLTTVQAALHIVLEIRQRLGQVSNARTMNLEQQDREDAEPVQNGSPRGQATTTHEAFPDDRLSAALNLLKKGFATVDFAKTIISEEMPLGSDEILVKLYHRWTFLLKQHRPQASPMGSPSEFQSISRINASDARNTGVPGSQGNSKESMI</sequence>
<protein>
    <submittedName>
        <fullName evidence="2">Uncharacterized protein</fullName>
    </submittedName>
</protein>
<dbReference type="EMBL" id="ML976685">
    <property type="protein sequence ID" value="KAF1972666.1"/>
    <property type="molecule type" value="Genomic_DNA"/>
</dbReference>
<dbReference type="AlphaFoldDB" id="A0A6A5VCB6"/>
<keyword evidence="3" id="KW-1185">Reference proteome</keyword>
<feature type="region of interest" description="Disordered" evidence="1">
    <location>
        <begin position="167"/>
        <end position="206"/>
    </location>
</feature>